<gene>
    <name evidence="2" type="ORF">BJN41_13400</name>
</gene>
<evidence type="ECO:0000256" key="1">
    <source>
        <dbReference type="SAM" id="SignalP"/>
    </source>
</evidence>
<dbReference type="EMBL" id="MKQS01000032">
    <property type="protein sequence ID" value="OFE42624.1"/>
    <property type="molecule type" value="Genomic_DNA"/>
</dbReference>
<feature type="signal peptide" evidence="1">
    <location>
        <begin position="1"/>
        <end position="20"/>
    </location>
</feature>
<proteinExistence type="predicted"/>
<feature type="chain" id="PRO_5009213219" evidence="1">
    <location>
        <begin position="21"/>
        <end position="162"/>
    </location>
</feature>
<dbReference type="eggNOG" id="ENOG5031RIB">
    <property type="taxonomic scope" value="Bacteria"/>
</dbReference>
<name>A0A1E8DZB7_9GAMM</name>
<reference evidence="2 3" key="1">
    <citation type="submission" date="2016-10" db="EMBL/GenBank/DDBJ databases">
        <title>Genome of airborne Acinetobacter sp. 5-2Ac02 in the hospital environment: Species near to Acinetobacter towneri.</title>
        <authorList>
            <person name="Barbosa B."/>
            <person name="Fernandez-Garcia L."/>
            <person name="Gato E."/>
            <person name="Leao R."/>
            <person name="Albano R."/>
            <person name="Fernandez B."/>
            <person name="Fernandez-Cuenca F."/>
            <person name="Marques E."/>
            <person name="Tomas M."/>
        </authorList>
    </citation>
    <scope>NUCLEOTIDE SEQUENCE [LARGE SCALE GENOMIC DNA]</scope>
    <source>
        <strain evidence="2 3">5-2Ac02</strain>
    </source>
</reference>
<dbReference type="Proteomes" id="UP000186931">
    <property type="component" value="Unassembled WGS sequence"/>
</dbReference>
<comment type="caution">
    <text evidence="2">The sequence shown here is derived from an EMBL/GenBank/DDBJ whole genome shotgun (WGS) entry which is preliminary data.</text>
</comment>
<evidence type="ECO:0000313" key="2">
    <source>
        <dbReference type="EMBL" id="OFE42624.1"/>
    </source>
</evidence>
<organism evidence="2 3">
    <name type="scientific">Acinetobacter towneri</name>
    <dbReference type="NCBI Taxonomy" id="202956"/>
    <lineage>
        <taxon>Bacteria</taxon>
        <taxon>Pseudomonadati</taxon>
        <taxon>Pseudomonadota</taxon>
        <taxon>Gammaproteobacteria</taxon>
        <taxon>Moraxellales</taxon>
        <taxon>Moraxellaceae</taxon>
        <taxon>Acinetobacter</taxon>
    </lineage>
</organism>
<keyword evidence="1" id="KW-0732">Signal</keyword>
<dbReference type="AlphaFoldDB" id="A0A1E8DZB7"/>
<dbReference type="STRING" id="202956.BJN41_13400"/>
<protein>
    <submittedName>
        <fullName evidence="2">Uncharacterized protein</fullName>
    </submittedName>
</protein>
<evidence type="ECO:0000313" key="3">
    <source>
        <dbReference type="Proteomes" id="UP000186931"/>
    </source>
</evidence>
<accession>A0A1E8DZB7</accession>
<sequence length="162" mass="18476">MIYKTLATITLCTTTLIASATLYAKASELDQYLVQKKILSTDYKIKNAVALNEILDVISDEDSRTMPYQVDQNTVIEQSTATDKQINIRGMIISPDFTQFVESTGYNNVKNMIKQNLIHNCESIFEHQFQRVNPYVLNLQLSAEKTQFNVHLANSECQFKVN</sequence>